<evidence type="ECO:0000313" key="1">
    <source>
        <dbReference type="EMBL" id="ODA36500.1"/>
    </source>
</evidence>
<sequence length="158" mass="17061">MNIDRLSQKLQIPALKLRHILDQKLVPIRTPEAGESVAESPEDIGIIAAILLGCAAYLEDAGYLEQRIGGLINAICCSMQTSPEPHTHAQALAIGLALSSPGCVRVQFADGRYVRWIFDQTITEWIDSDSTTAATAGGYVANVIVEVDLGTIRTIICR</sequence>
<dbReference type="AlphaFoldDB" id="A0A1C3ETA7"/>
<proteinExistence type="predicted"/>
<reference evidence="1 2" key="1">
    <citation type="submission" date="2016-05" db="EMBL/GenBank/DDBJ databases">
        <title>Genomic and physiological characterization of Planctopirus sp. isolated from fresh water lake.</title>
        <authorList>
            <person name="Subhash Y."/>
            <person name="Ramana C."/>
        </authorList>
    </citation>
    <scope>NUCLEOTIDE SEQUENCE [LARGE SCALE GENOMIC DNA]</scope>
    <source>
        <strain evidence="1 2">JC280</strain>
    </source>
</reference>
<protein>
    <submittedName>
        <fullName evidence="1">Uncharacterized protein</fullName>
    </submittedName>
</protein>
<dbReference type="OrthoDB" id="283598at2"/>
<dbReference type="STRING" id="1841610.A6X21_02110"/>
<gene>
    <name evidence="1" type="ORF">A6X21_02110</name>
</gene>
<evidence type="ECO:0000313" key="2">
    <source>
        <dbReference type="Proteomes" id="UP000094828"/>
    </source>
</evidence>
<accession>A0A1C3ETA7</accession>
<dbReference type="RefSeq" id="WP_068845534.1">
    <property type="nucleotide sequence ID" value="NZ_LYDR01000020.1"/>
</dbReference>
<comment type="caution">
    <text evidence="1">The sequence shown here is derived from an EMBL/GenBank/DDBJ whole genome shotgun (WGS) entry which is preliminary data.</text>
</comment>
<dbReference type="Proteomes" id="UP000094828">
    <property type="component" value="Unassembled WGS sequence"/>
</dbReference>
<name>A0A1C3ETA7_9PLAN</name>
<keyword evidence="2" id="KW-1185">Reference proteome</keyword>
<dbReference type="EMBL" id="LYDR01000020">
    <property type="protein sequence ID" value="ODA36500.1"/>
    <property type="molecule type" value="Genomic_DNA"/>
</dbReference>
<organism evidence="1 2">
    <name type="scientific">Planctopirus hydrillae</name>
    <dbReference type="NCBI Taxonomy" id="1841610"/>
    <lineage>
        <taxon>Bacteria</taxon>
        <taxon>Pseudomonadati</taxon>
        <taxon>Planctomycetota</taxon>
        <taxon>Planctomycetia</taxon>
        <taxon>Planctomycetales</taxon>
        <taxon>Planctomycetaceae</taxon>
        <taxon>Planctopirus</taxon>
    </lineage>
</organism>